<comment type="caution">
    <text evidence="2">The sequence shown here is derived from an EMBL/GenBank/DDBJ whole genome shotgun (WGS) entry which is preliminary data.</text>
</comment>
<evidence type="ECO:0000313" key="2">
    <source>
        <dbReference type="EMBL" id="KAL1259242.1"/>
    </source>
</evidence>
<reference evidence="2 3" key="1">
    <citation type="submission" date="2023-09" db="EMBL/GenBank/DDBJ databases">
        <authorList>
            <person name="Wang M."/>
        </authorList>
    </citation>
    <scope>NUCLEOTIDE SEQUENCE [LARGE SCALE GENOMIC DNA]</scope>
    <source>
        <strain evidence="2">GT-2023</strain>
        <tissue evidence="2">Liver</tissue>
    </source>
</reference>
<name>A0ABR3M5T9_9TELE</name>
<keyword evidence="3" id="KW-1185">Reference proteome</keyword>
<accession>A0ABR3M5T9</accession>
<feature type="region of interest" description="Disordered" evidence="1">
    <location>
        <begin position="108"/>
        <end position="182"/>
    </location>
</feature>
<organism evidence="2 3">
    <name type="scientific">Cirrhinus molitorella</name>
    <name type="common">mud carp</name>
    <dbReference type="NCBI Taxonomy" id="172907"/>
    <lineage>
        <taxon>Eukaryota</taxon>
        <taxon>Metazoa</taxon>
        <taxon>Chordata</taxon>
        <taxon>Craniata</taxon>
        <taxon>Vertebrata</taxon>
        <taxon>Euteleostomi</taxon>
        <taxon>Actinopterygii</taxon>
        <taxon>Neopterygii</taxon>
        <taxon>Teleostei</taxon>
        <taxon>Ostariophysi</taxon>
        <taxon>Cypriniformes</taxon>
        <taxon>Cyprinidae</taxon>
        <taxon>Labeoninae</taxon>
        <taxon>Labeonini</taxon>
        <taxon>Cirrhinus</taxon>
    </lineage>
</organism>
<evidence type="ECO:0000313" key="3">
    <source>
        <dbReference type="Proteomes" id="UP001558613"/>
    </source>
</evidence>
<sequence length="182" mass="19878">MATLQVYQAKALKELHEGSSDRRLMQELRSATDFALQATKVTARSLGQVMSTMVVQERHLWLNLAQMADVDKARFLDAPVSQVGLFGDTVEDFAQQFSAVQKQSEAISHILPRRGSTKPSSAKPPAARRRGRPPAAAASAPPPAPSAEVRSPQPGRRATRRKAAQPVPQRPTKTTHKTAKRP</sequence>
<evidence type="ECO:0008006" key="4">
    <source>
        <dbReference type="Google" id="ProtNLM"/>
    </source>
</evidence>
<evidence type="ECO:0000256" key="1">
    <source>
        <dbReference type="SAM" id="MobiDB-lite"/>
    </source>
</evidence>
<gene>
    <name evidence="2" type="ORF">QQF64_009819</name>
</gene>
<proteinExistence type="predicted"/>
<dbReference type="EMBL" id="JAYMGO010000016">
    <property type="protein sequence ID" value="KAL1259242.1"/>
    <property type="molecule type" value="Genomic_DNA"/>
</dbReference>
<feature type="compositionally biased region" description="Basic residues" evidence="1">
    <location>
        <begin position="173"/>
        <end position="182"/>
    </location>
</feature>
<protein>
    <recommendedName>
        <fullName evidence="4">Phasin domain-containing protein</fullName>
    </recommendedName>
</protein>
<dbReference type="Proteomes" id="UP001558613">
    <property type="component" value="Unassembled WGS sequence"/>
</dbReference>